<protein>
    <submittedName>
        <fullName evidence="10">LPXTG-motif cell wall anchor domain-containing protein</fullName>
    </submittedName>
</protein>
<dbReference type="STRING" id="142588.SAMN04488559_11441"/>
<feature type="chain" id="PRO_5011611604" evidence="7">
    <location>
        <begin position="28"/>
        <end position="444"/>
    </location>
</feature>
<keyword evidence="3 7" id="KW-0732">Signal</keyword>
<keyword evidence="11" id="KW-1185">Reference proteome</keyword>
<evidence type="ECO:0000256" key="5">
    <source>
        <dbReference type="ARBA" id="ARBA00023088"/>
    </source>
</evidence>
<dbReference type="RefSeq" id="WP_092653104.1">
    <property type="nucleotide sequence ID" value="NZ_FOHA01000014.1"/>
</dbReference>
<feature type="domain" description="MucBP" evidence="9">
    <location>
        <begin position="236"/>
        <end position="301"/>
    </location>
</feature>
<feature type="signal peptide" evidence="7">
    <location>
        <begin position="1"/>
        <end position="27"/>
    </location>
</feature>
<dbReference type="AlphaFoldDB" id="A0A1H9TKN5"/>
<dbReference type="Proteomes" id="UP000198948">
    <property type="component" value="Unassembled WGS sequence"/>
</dbReference>
<accession>A0A1H9TKN5</accession>
<dbReference type="Pfam" id="PF00746">
    <property type="entry name" value="Gram_pos_anchor"/>
    <property type="match status" value="1"/>
</dbReference>
<evidence type="ECO:0000259" key="9">
    <source>
        <dbReference type="Pfam" id="PF06458"/>
    </source>
</evidence>
<evidence type="ECO:0000313" key="11">
    <source>
        <dbReference type="Proteomes" id="UP000198948"/>
    </source>
</evidence>
<dbReference type="EMBL" id="FOHA01000014">
    <property type="protein sequence ID" value="SER97765.1"/>
    <property type="molecule type" value="Genomic_DNA"/>
</dbReference>
<feature type="transmembrane region" description="Helical" evidence="6">
    <location>
        <begin position="418"/>
        <end position="437"/>
    </location>
</feature>
<name>A0A1H9TKN5_9LACT</name>
<sequence length="444" mass="49564">MTKSKKIVLIAILISFLSFFPTRDTYAEDPFEGRVDVYLTTEDGLIDELLIQCVNIYIDINVPSGQYTVQDFFDTFYVGPDYNKGTTFIDILTGISNVSNGTWTDAEFKEQLGYQLTENDLLSLADFKGYSIDFNQLEAKLNETVIFTTDDEVQKFQVPFVKNNAKTTIHYQYEDGSKAADDYVVEGKEGLTPNVMVQSPTIDGYVADQPTVEVALNGIQEIAVTYHEPPLPTTDITIHFVDEKNPISELKSPVVLTKEIGSLVDLTKENIDTSVEGYLLKNQLDTSYEVKDSPNDIYLTYLKDATKADVTIHFVQADNHEIALKEPMILKNQTVGASIDLASLMIPKEIDNYLLTSQLDTAYLVKSGVNDIYLTYDTKTSAPPIVDSNLQQPTTTVEEKTNDPAIKTLPQTSEATNSLFSVFGILLASAGILFWNCKKIEHHL</sequence>
<evidence type="ECO:0000256" key="6">
    <source>
        <dbReference type="SAM" id="Phobius"/>
    </source>
</evidence>
<feature type="domain" description="Gram-positive cocci surface proteins LPxTG" evidence="8">
    <location>
        <begin position="405"/>
        <end position="434"/>
    </location>
</feature>
<dbReference type="NCBIfam" id="TIGR01167">
    <property type="entry name" value="LPXTG_anchor"/>
    <property type="match status" value="1"/>
</dbReference>
<organism evidence="10 11">
    <name type="scientific">Isobaculum melis</name>
    <dbReference type="NCBI Taxonomy" id="142588"/>
    <lineage>
        <taxon>Bacteria</taxon>
        <taxon>Bacillati</taxon>
        <taxon>Bacillota</taxon>
        <taxon>Bacilli</taxon>
        <taxon>Lactobacillales</taxon>
        <taxon>Carnobacteriaceae</taxon>
        <taxon>Isobaculum</taxon>
    </lineage>
</organism>
<evidence type="ECO:0000259" key="8">
    <source>
        <dbReference type="Pfam" id="PF00746"/>
    </source>
</evidence>
<dbReference type="Gene3D" id="3.10.20.320">
    <property type="entry name" value="Putative peptidoglycan bound protein (lpxtg motif)"/>
    <property type="match status" value="1"/>
</dbReference>
<keyword evidence="1" id="KW-0134">Cell wall</keyword>
<keyword evidence="2" id="KW-0964">Secreted</keyword>
<feature type="domain" description="MucBP" evidence="9">
    <location>
        <begin position="309"/>
        <end position="376"/>
    </location>
</feature>
<dbReference type="InterPro" id="IPR019931">
    <property type="entry name" value="LPXTG_anchor"/>
</dbReference>
<keyword evidence="4" id="KW-0677">Repeat</keyword>
<dbReference type="Pfam" id="PF06458">
    <property type="entry name" value="MucBP"/>
    <property type="match status" value="3"/>
</dbReference>
<gene>
    <name evidence="10" type="ORF">SAMN04488559_11441</name>
</gene>
<keyword evidence="6" id="KW-0472">Membrane</keyword>
<evidence type="ECO:0000256" key="2">
    <source>
        <dbReference type="ARBA" id="ARBA00022525"/>
    </source>
</evidence>
<feature type="domain" description="MucBP" evidence="9">
    <location>
        <begin position="168"/>
        <end position="211"/>
    </location>
</feature>
<evidence type="ECO:0000256" key="4">
    <source>
        <dbReference type="ARBA" id="ARBA00022737"/>
    </source>
</evidence>
<dbReference type="InterPro" id="IPR009459">
    <property type="entry name" value="MucBP_dom"/>
</dbReference>
<keyword evidence="6" id="KW-1133">Transmembrane helix</keyword>
<evidence type="ECO:0000256" key="3">
    <source>
        <dbReference type="ARBA" id="ARBA00022729"/>
    </source>
</evidence>
<proteinExistence type="predicted"/>
<evidence type="ECO:0000256" key="1">
    <source>
        <dbReference type="ARBA" id="ARBA00022512"/>
    </source>
</evidence>
<evidence type="ECO:0000313" key="10">
    <source>
        <dbReference type="EMBL" id="SER97765.1"/>
    </source>
</evidence>
<keyword evidence="6" id="KW-0812">Transmembrane</keyword>
<keyword evidence="5" id="KW-0572">Peptidoglycan-anchor</keyword>
<evidence type="ECO:0000256" key="7">
    <source>
        <dbReference type="SAM" id="SignalP"/>
    </source>
</evidence>
<reference evidence="10 11" key="1">
    <citation type="submission" date="2016-10" db="EMBL/GenBank/DDBJ databases">
        <authorList>
            <person name="de Groot N.N."/>
        </authorList>
    </citation>
    <scope>NUCLEOTIDE SEQUENCE [LARGE SCALE GENOMIC DNA]</scope>
    <source>
        <strain evidence="10 11">DSM 13760</strain>
    </source>
</reference>
<dbReference type="OrthoDB" id="2282350at2"/>